<comment type="subunit">
    <text evidence="4">Heterodimer with ALG13 to form a functional enzyme.</text>
</comment>
<evidence type="ECO:0000256" key="1">
    <source>
        <dbReference type="ARBA" id="ARBA00004389"/>
    </source>
</evidence>
<evidence type="ECO:0000256" key="2">
    <source>
        <dbReference type="ARBA" id="ARBA00004590"/>
    </source>
</evidence>
<sequence length="325" mass="35712">MEFHKTQMKQQRGLFPGGAIISIAMLAPLTAISPFRQPLPFIFASTFILISLSFFRLVQVLHRPPISRRPPPSSRNPTHLLVVLGSGGHTAEMLNILSQYRRLPLDFTRRTYVVSSGDEFSASKARDFEAEMASNLKASSSSSQFSEETLQNYSVVTVHRARRVHQSLLTTPLSSLRCLYDCLSVLRGTHRGFQSQPGGSDPPSYPDLILTNGPGTGVIVFFASVILLFFGFSGPTAPRSPVKDATAHSDPLSTQNTSTASSGEGSAQSGQMRTIFIESWARVKTLSLSGRLLRPFVNRFLVQWPQLAERQGRAKNVEFVGSLVT</sequence>
<evidence type="ECO:0000256" key="11">
    <source>
        <dbReference type="SAM" id="MobiDB-lite"/>
    </source>
</evidence>
<dbReference type="GO" id="GO:0006488">
    <property type="term" value="P:dolichol-linked oligosaccharide biosynthetic process"/>
    <property type="evidence" value="ECO:0007669"/>
    <property type="project" value="InterPro"/>
</dbReference>
<feature type="transmembrane region" description="Helical" evidence="12">
    <location>
        <begin position="215"/>
        <end position="233"/>
    </location>
</feature>
<dbReference type="Gene3D" id="3.40.50.2000">
    <property type="entry name" value="Glycogen Phosphorylase B"/>
    <property type="match status" value="1"/>
</dbReference>
<dbReference type="GO" id="GO:0004577">
    <property type="term" value="F:N-acetylglucosaminyldiphosphodolichol N-acetylglucosaminyltransferase activity"/>
    <property type="evidence" value="ECO:0007669"/>
    <property type="project" value="TreeGrafter"/>
</dbReference>
<evidence type="ECO:0000256" key="7">
    <source>
        <dbReference type="ARBA" id="ARBA00022824"/>
    </source>
</evidence>
<feature type="region of interest" description="Disordered" evidence="11">
    <location>
        <begin position="240"/>
        <end position="267"/>
    </location>
</feature>
<comment type="subcellular location">
    <subcellularLocation>
        <location evidence="1">Endoplasmic reticulum membrane</location>
        <topology evidence="1">Single-pass membrane protein</topology>
    </subcellularLocation>
    <subcellularLocation>
        <location evidence="2">Nucleus membrane</location>
        <topology evidence="2">Single-pass membrane protein</topology>
    </subcellularLocation>
</comment>
<proteinExistence type="inferred from homology"/>
<keyword evidence="6 12" id="KW-0812">Transmembrane</keyword>
<dbReference type="InterPro" id="IPR013969">
    <property type="entry name" value="Oligosacch_biosynth_Alg14"/>
</dbReference>
<comment type="similarity">
    <text evidence="3">Belongs to the ALG14 family.</text>
</comment>
<dbReference type="GeneID" id="34586804"/>
<keyword evidence="14" id="KW-1185">Reference proteome</keyword>
<evidence type="ECO:0000256" key="3">
    <source>
        <dbReference type="ARBA" id="ARBA00009731"/>
    </source>
</evidence>
<evidence type="ECO:0000256" key="12">
    <source>
        <dbReference type="SAM" id="Phobius"/>
    </source>
</evidence>
<feature type="transmembrane region" description="Helical" evidence="12">
    <location>
        <begin position="12"/>
        <end position="33"/>
    </location>
</feature>
<evidence type="ECO:0000256" key="8">
    <source>
        <dbReference type="ARBA" id="ARBA00022989"/>
    </source>
</evidence>
<dbReference type="EMBL" id="LVCJ01000016">
    <property type="protein sequence ID" value="OAL37206.1"/>
    <property type="molecule type" value="Genomic_DNA"/>
</dbReference>
<evidence type="ECO:0000256" key="4">
    <source>
        <dbReference type="ARBA" id="ARBA00011335"/>
    </source>
</evidence>
<dbReference type="Proteomes" id="UP000185904">
    <property type="component" value="Unassembled WGS sequence"/>
</dbReference>
<accession>A0A178D613</accession>
<dbReference type="GO" id="GO:0031965">
    <property type="term" value="C:nuclear membrane"/>
    <property type="evidence" value="ECO:0007669"/>
    <property type="project" value="UniProtKB-SubCell"/>
</dbReference>
<evidence type="ECO:0000256" key="5">
    <source>
        <dbReference type="ARBA" id="ARBA00017467"/>
    </source>
</evidence>
<name>A0A178D613_9EURO</name>
<dbReference type="AlphaFoldDB" id="A0A178D613"/>
<reference evidence="13 14" key="1">
    <citation type="submission" date="2016-03" db="EMBL/GenBank/DDBJ databases">
        <title>The draft genome sequence of Fonsecaea nubica causative agent of cutaneous subcutaneous infection in human host.</title>
        <authorList>
            <person name="Costa F."/>
            <person name="Sybren D.H."/>
            <person name="Raittz R.T."/>
            <person name="Weiss V.A."/>
            <person name="Leao A.C."/>
            <person name="Gomes R."/>
            <person name="De Souza E.M."/>
            <person name="Pedrosa F.O."/>
            <person name="Steffens M.B."/>
            <person name="Bombassaro A."/>
            <person name="Tadra-Sfeir M.Z."/>
            <person name="Moreno L.F."/>
            <person name="Najafzadeh M.J."/>
            <person name="Felipe M.S."/>
            <person name="Teixeira M."/>
            <person name="Sun J."/>
            <person name="Xi L."/>
            <person name="Castro M.A."/>
            <person name="Vicente V.A."/>
        </authorList>
    </citation>
    <scope>NUCLEOTIDE SEQUENCE [LARGE SCALE GENOMIC DNA]</scope>
    <source>
        <strain evidence="13 14">CBS 269.64</strain>
    </source>
</reference>
<protein>
    <recommendedName>
        <fullName evidence="5">UDP-N-acetylglucosamine transferase subunit ALG14</fullName>
    </recommendedName>
    <alternativeName>
        <fullName evidence="10">Asparagine-linked glycosylation protein 14</fullName>
    </alternativeName>
</protein>
<gene>
    <name evidence="13" type="ORF">AYO20_03382</name>
</gene>
<evidence type="ECO:0000256" key="10">
    <source>
        <dbReference type="ARBA" id="ARBA00032062"/>
    </source>
</evidence>
<dbReference type="Pfam" id="PF08660">
    <property type="entry name" value="Alg14"/>
    <property type="match status" value="1"/>
</dbReference>
<dbReference type="PANTHER" id="PTHR12154:SF4">
    <property type="entry name" value="UDP-N-ACETYLGLUCOSAMINE TRANSFERASE SUBUNIT ALG14 HOMOLOG"/>
    <property type="match status" value="1"/>
</dbReference>
<evidence type="ECO:0000256" key="9">
    <source>
        <dbReference type="ARBA" id="ARBA00023136"/>
    </source>
</evidence>
<organism evidence="13 14">
    <name type="scientific">Fonsecaea nubica</name>
    <dbReference type="NCBI Taxonomy" id="856822"/>
    <lineage>
        <taxon>Eukaryota</taxon>
        <taxon>Fungi</taxon>
        <taxon>Dikarya</taxon>
        <taxon>Ascomycota</taxon>
        <taxon>Pezizomycotina</taxon>
        <taxon>Eurotiomycetes</taxon>
        <taxon>Chaetothyriomycetidae</taxon>
        <taxon>Chaetothyriales</taxon>
        <taxon>Herpotrichiellaceae</taxon>
        <taxon>Fonsecaea</taxon>
    </lineage>
</organism>
<feature type="transmembrane region" description="Helical" evidence="12">
    <location>
        <begin position="39"/>
        <end position="58"/>
    </location>
</feature>
<dbReference type="RefSeq" id="XP_022502218.1">
    <property type="nucleotide sequence ID" value="XM_022641685.1"/>
</dbReference>
<evidence type="ECO:0000256" key="6">
    <source>
        <dbReference type="ARBA" id="ARBA00022692"/>
    </source>
</evidence>
<dbReference type="OrthoDB" id="37659at2759"/>
<dbReference type="GO" id="GO:0043541">
    <property type="term" value="C:UDP-N-acetylglucosamine transferase complex"/>
    <property type="evidence" value="ECO:0007669"/>
    <property type="project" value="TreeGrafter"/>
</dbReference>
<keyword evidence="8 12" id="KW-1133">Transmembrane helix</keyword>
<evidence type="ECO:0000313" key="13">
    <source>
        <dbReference type="EMBL" id="OAL37206.1"/>
    </source>
</evidence>
<keyword evidence="9 12" id="KW-0472">Membrane</keyword>
<keyword evidence="7" id="KW-0256">Endoplasmic reticulum</keyword>
<dbReference type="PANTHER" id="PTHR12154">
    <property type="entry name" value="GLYCOSYL TRANSFERASE-RELATED"/>
    <property type="match status" value="1"/>
</dbReference>
<comment type="caution">
    <text evidence="13">The sequence shown here is derived from an EMBL/GenBank/DDBJ whole genome shotgun (WGS) entry which is preliminary data.</text>
</comment>
<evidence type="ECO:0000313" key="14">
    <source>
        <dbReference type="Proteomes" id="UP000185904"/>
    </source>
</evidence>
<feature type="compositionally biased region" description="Low complexity" evidence="11">
    <location>
        <begin position="257"/>
        <end position="267"/>
    </location>
</feature>